<dbReference type="NCBIfam" id="TIGR00231">
    <property type="entry name" value="small_GTP"/>
    <property type="match status" value="2"/>
</dbReference>
<keyword evidence="3" id="KW-0342">GTP-binding</keyword>
<reference evidence="4" key="1">
    <citation type="submission" date="2021-02" db="EMBL/GenBank/DDBJ databases">
        <title>Psilocybe cubensis genome.</title>
        <authorList>
            <person name="Mckernan K.J."/>
            <person name="Crawford S."/>
            <person name="Trippe A."/>
            <person name="Kane L.T."/>
            <person name="Mclaughlin S."/>
        </authorList>
    </citation>
    <scope>NUCLEOTIDE SEQUENCE [LARGE SCALE GENOMIC DNA]</scope>
    <source>
        <strain evidence="4">MGC-MH-2018</strain>
    </source>
</reference>
<dbReference type="InterPro" id="IPR003578">
    <property type="entry name" value="Small_GTPase_Rho"/>
</dbReference>
<protein>
    <submittedName>
        <fullName evidence="4">Uncharacterized protein</fullName>
    </submittedName>
</protein>
<keyword evidence="2" id="KW-0547">Nucleotide-binding</keyword>
<dbReference type="PROSITE" id="PS51419">
    <property type="entry name" value="RAB"/>
    <property type="match status" value="2"/>
</dbReference>
<dbReference type="SMART" id="SM00174">
    <property type="entry name" value="RHO"/>
    <property type="match status" value="2"/>
</dbReference>
<organism evidence="4">
    <name type="scientific">Psilocybe cubensis</name>
    <name type="common">Psychedelic mushroom</name>
    <name type="synonym">Stropharia cubensis</name>
    <dbReference type="NCBI Taxonomy" id="181762"/>
    <lineage>
        <taxon>Eukaryota</taxon>
        <taxon>Fungi</taxon>
        <taxon>Dikarya</taxon>
        <taxon>Basidiomycota</taxon>
        <taxon>Agaricomycotina</taxon>
        <taxon>Agaricomycetes</taxon>
        <taxon>Agaricomycetidae</taxon>
        <taxon>Agaricales</taxon>
        <taxon>Agaricineae</taxon>
        <taxon>Strophariaceae</taxon>
        <taxon>Psilocybe</taxon>
    </lineage>
</organism>
<dbReference type="FunFam" id="3.40.50.300:FF:000118">
    <property type="entry name" value="Rho-related GTP-binding protein RhoG"/>
    <property type="match status" value="2"/>
</dbReference>
<dbReference type="SUPFAM" id="SSF52540">
    <property type="entry name" value="P-loop containing nucleoside triphosphate hydrolases"/>
    <property type="match status" value="2"/>
</dbReference>
<dbReference type="Pfam" id="PF00071">
    <property type="entry name" value="Ras"/>
    <property type="match status" value="2"/>
</dbReference>
<gene>
    <name evidence="4" type="ORF">JR316_005267</name>
</gene>
<dbReference type="EMBL" id="JAFIQS010000005">
    <property type="protein sequence ID" value="KAG5168715.1"/>
    <property type="molecule type" value="Genomic_DNA"/>
</dbReference>
<dbReference type="SMART" id="SM00173">
    <property type="entry name" value="RAS"/>
    <property type="match status" value="2"/>
</dbReference>
<accession>A0A8H7XVK5</accession>
<dbReference type="CDD" id="cd00157">
    <property type="entry name" value="Rho"/>
    <property type="match status" value="2"/>
</dbReference>
<dbReference type="PROSITE" id="PS51420">
    <property type="entry name" value="RHO"/>
    <property type="match status" value="2"/>
</dbReference>
<dbReference type="PROSITE" id="PS51421">
    <property type="entry name" value="RAS"/>
    <property type="match status" value="2"/>
</dbReference>
<dbReference type="InterPro" id="IPR005225">
    <property type="entry name" value="Small_GTP-bd"/>
</dbReference>
<dbReference type="InterPro" id="IPR001806">
    <property type="entry name" value="Small_GTPase"/>
</dbReference>
<name>A0A8H7XVK5_PSICU</name>
<dbReference type="GO" id="GO:0003924">
    <property type="term" value="F:GTPase activity"/>
    <property type="evidence" value="ECO:0007669"/>
    <property type="project" value="InterPro"/>
</dbReference>
<sequence length="365" mass="40480">MFSAIKLVVLGDGAVGKTSLLITYTTNTFPTDYVPTERHIVDNTDEFLIGLFDTGGGEDYDRLRPLSYPSTDVFLLCFSVVEPISFENIRSKWAPEVAHHLPSAAVLVVGTKIDLRNDATIVDMLHDKRTAPIQRQQGVALCKDIGAGGYIECSSRTGSGIRAVFDEAVKLVDMRNPPILKLVLVGDSTVGKTSMLIVYTSNKFPDNYLPTVFDGYCARRIIDGNEYSVSLFDTAGGDEYDRLRPLAYPQTDIFVMCFSVVDRTSYENISLKWAPEIEHHNPSVPILLVGTKVDLRNDSMRDRHNSILEHHHGMTMCKDIGAAYYVECSSYTGCGVKSVFEEAMRLAANPPPKLVPARRRKCVVT</sequence>
<evidence type="ECO:0000313" key="4">
    <source>
        <dbReference type="EMBL" id="KAG5168715.1"/>
    </source>
</evidence>
<keyword evidence="1" id="KW-0488">Methylation</keyword>
<proteinExistence type="predicted"/>
<dbReference type="InterPro" id="IPR027417">
    <property type="entry name" value="P-loop_NTPase"/>
</dbReference>
<dbReference type="SMART" id="SM00175">
    <property type="entry name" value="RAB"/>
    <property type="match status" value="2"/>
</dbReference>
<dbReference type="Gene3D" id="3.40.50.300">
    <property type="entry name" value="P-loop containing nucleotide triphosphate hydrolases"/>
    <property type="match status" value="2"/>
</dbReference>
<dbReference type="AlphaFoldDB" id="A0A8H7XVK5"/>
<dbReference type="PANTHER" id="PTHR24072">
    <property type="entry name" value="RHO FAMILY GTPASE"/>
    <property type="match status" value="1"/>
</dbReference>
<dbReference type="PRINTS" id="PR00449">
    <property type="entry name" value="RASTRNSFRMNG"/>
</dbReference>
<evidence type="ECO:0000256" key="1">
    <source>
        <dbReference type="ARBA" id="ARBA00022481"/>
    </source>
</evidence>
<evidence type="ECO:0000256" key="2">
    <source>
        <dbReference type="ARBA" id="ARBA00022741"/>
    </source>
</evidence>
<comment type="caution">
    <text evidence="4">The sequence shown here is derived from an EMBL/GenBank/DDBJ whole genome shotgun (WGS) entry which is preliminary data.</text>
</comment>
<dbReference type="GO" id="GO:0005525">
    <property type="term" value="F:GTP binding"/>
    <property type="evidence" value="ECO:0007669"/>
    <property type="project" value="UniProtKB-KW"/>
</dbReference>
<dbReference type="GO" id="GO:0007264">
    <property type="term" value="P:small GTPase-mediated signal transduction"/>
    <property type="evidence" value="ECO:0007669"/>
    <property type="project" value="InterPro"/>
</dbReference>
<evidence type="ECO:0000256" key="3">
    <source>
        <dbReference type="ARBA" id="ARBA00023134"/>
    </source>
</evidence>